<evidence type="ECO:0000313" key="3">
    <source>
        <dbReference type="Proteomes" id="UP001484239"/>
    </source>
</evidence>
<keyword evidence="3" id="KW-1185">Reference proteome</keyword>
<dbReference type="Proteomes" id="UP001484239">
    <property type="component" value="Unassembled WGS sequence"/>
</dbReference>
<organism evidence="2 3">
    <name type="scientific">Gaopeijia maritima</name>
    <dbReference type="NCBI Taxonomy" id="3119007"/>
    <lineage>
        <taxon>Bacteria</taxon>
        <taxon>Pseudomonadati</taxon>
        <taxon>Gemmatimonadota</taxon>
        <taxon>Longimicrobiia</taxon>
        <taxon>Gaopeijiales</taxon>
        <taxon>Gaopeijiaceae</taxon>
        <taxon>Gaopeijia</taxon>
    </lineage>
</organism>
<evidence type="ECO:0000313" key="2">
    <source>
        <dbReference type="EMBL" id="MEK9500128.1"/>
    </source>
</evidence>
<keyword evidence="1" id="KW-1133">Transmembrane helix</keyword>
<name>A0ABU9E5V9_9BACT</name>
<comment type="caution">
    <text evidence="2">The sequence shown here is derived from an EMBL/GenBank/DDBJ whole genome shotgun (WGS) entry which is preliminary data.</text>
</comment>
<dbReference type="RefSeq" id="WP_405275528.1">
    <property type="nucleotide sequence ID" value="NZ_CP144380.1"/>
</dbReference>
<reference evidence="2 3" key="1">
    <citation type="submission" date="2024-02" db="EMBL/GenBank/DDBJ databases">
        <title>A novel Gemmatimonadota bacterium.</title>
        <authorList>
            <person name="Du Z.-J."/>
            <person name="Ye Y.-Q."/>
        </authorList>
    </citation>
    <scope>NUCLEOTIDE SEQUENCE [LARGE SCALE GENOMIC DNA]</scope>
    <source>
        <strain evidence="2 3">DH-20</strain>
    </source>
</reference>
<feature type="transmembrane region" description="Helical" evidence="1">
    <location>
        <begin position="9"/>
        <end position="29"/>
    </location>
</feature>
<sequence length="62" mass="6519">MSFLRKEPGAVFASIFIVMGITFVVAVSLGEKVSPVAGNGFGDGIINGGDWQATEFPPVEFN</sequence>
<evidence type="ECO:0000256" key="1">
    <source>
        <dbReference type="SAM" id="Phobius"/>
    </source>
</evidence>
<accession>A0ABU9E5V9</accession>
<keyword evidence="1" id="KW-0812">Transmembrane</keyword>
<gene>
    <name evidence="2" type="ORF">WI372_03990</name>
</gene>
<proteinExistence type="predicted"/>
<keyword evidence="1" id="KW-0472">Membrane</keyword>
<dbReference type="EMBL" id="JBBHLI010000002">
    <property type="protein sequence ID" value="MEK9500128.1"/>
    <property type="molecule type" value="Genomic_DNA"/>
</dbReference>
<protein>
    <submittedName>
        <fullName evidence="2">Uncharacterized protein</fullName>
    </submittedName>
</protein>